<feature type="compositionally biased region" description="Polar residues" evidence="1">
    <location>
        <begin position="38"/>
        <end position="47"/>
    </location>
</feature>
<sequence length="123" mass="13091">MRSTHHLRLRQLELQPLQLLRMQLPPSNIGVPDPGFDTFNQGQSLTQPPHLCAALPPRQATAPIPAPPKRIENGGWNGAPVVGDPRSPSASVPSKPAAITSPFPNSTPEPILEPQGGLIQPPS</sequence>
<gene>
    <name evidence="2" type="ORF">EDD18DRAFT_442796</name>
</gene>
<keyword evidence="3" id="KW-1185">Reference proteome</keyword>
<evidence type="ECO:0000313" key="2">
    <source>
        <dbReference type="EMBL" id="KAK0492997.1"/>
    </source>
</evidence>
<name>A0AA39PYL8_9AGAR</name>
<reference evidence="2" key="1">
    <citation type="submission" date="2023-06" db="EMBL/GenBank/DDBJ databases">
        <authorList>
            <consortium name="Lawrence Berkeley National Laboratory"/>
            <person name="Ahrendt S."/>
            <person name="Sahu N."/>
            <person name="Indic B."/>
            <person name="Wong-Bajracharya J."/>
            <person name="Merenyi Z."/>
            <person name="Ke H.-M."/>
            <person name="Monk M."/>
            <person name="Kocsube S."/>
            <person name="Drula E."/>
            <person name="Lipzen A."/>
            <person name="Balint B."/>
            <person name="Henrissat B."/>
            <person name="Andreopoulos B."/>
            <person name="Martin F.M."/>
            <person name="Harder C.B."/>
            <person name="Rigling D."/>
            <person name="Ford K.L."/>
            <person name="Foster G.D."/>
            <person name="Pangilinan J."/>
            <person name="Papanicolaou A."/>
            <person name="Barry K."/>
            <person name="LaButti K."/>
            <person name="Viragh M."/>
            <person name="Koriabine M."/>
            <person name="Yan M."/>
            <person name="Riley R."/>
            <person name="Champramary S."/>
            <person name="Plett K.L."/>
            <person name="Tsai I.J."/>
            <person name="Slot J."/>
            <person name="Sipos G."/>
            <person name="Plett J."/>
            <person name="Nagy L.G."/>
            <person name="Grigoriev I.V."/>
        </authorList>
    </citation>
    <scope>NUCLEOTIDE SEQUENCE</scope>
    <source>
        <strain evidence="2">HWK02</strain>
    </source>
</reference>
<dbReference type="EMBL" id="JAUEPU010000027">
    <property type="protein sequence ID" value="KAK0492997.1"/>
    <property type="molecule type" value="Genomic_DNA"/>
</dbReference>
<proteinExistence type="predicted"/>
<dbReference type="Proteomes" id="UP001175228">
    <property type="component" value="Unassembled WGS sequence"/>
</dbReference>
<protein>
    <submittedName>
        <fullName evidence="2">Uncharacterized protein</fullName>
    </submittedName>
</protein>
<comment type="caution">
    <text evidence="2">The sequence shown here is derived from an EMBL/GenBank/DDBJ whole genome shotgun (WGS) entry which is preliminary data.</text>
</comment>
<evidence type="ECO:0000313" key="3">
    <source>
        <dbReference type="Proteomes" id="UP001175228"/>
    </source>
</evidence>
<feature type="region of interest" description="Disordered" evidence="1">
    <location>
        <begin position="25"/>
        <end position="123"/>
    </location>
</feature>
<dbReference type="AlphaFoldDB" id="A0AA39PYL8"/>
<feature type="compositionally biased region" description="Low complexity" evidence="1">
    <location>
        <begin position="85"/>
        <end position="98"/>
    </location>
</feature>
<organism evidence="2 3">
    <name type="scientific">Armillaria luteobubalina</name>
    <dbReference type="NCBI Taxonomy" id="153913"/>
    <lineage>
        <taxon>Eukaryota</taxon>
        <taxon>Fungi</taxon>
        <taxon>Dikarya</taxon>
        <taxon>Basidiomycota</taxon>
        <taxon>Agaricomycotina</taxon>
        <taxon>Agaricomycetes</taxon>
        <taxon>Agaricomycetidae</taxon>
        <taxon>Agaricales</taxon>
        <taxon>Marasmiineae</taxon>
        <taxon>Physalacriaceae</taxon>
        <taxon>Armillaria</taxon>
    </lineage>
</organism>
<accession>A0AA39PYL8</accession>
<evidence type="ECO:0000256" key="1">
    <source>
        <dbReference type="SAM" id="MobiDB-lite"/>
    </source>
</evidence>